<proteinExistence type="predicted"/>
<evidence type="ECO:0000313" key="2">
    <source>
        <dbReference type="EMBL" id="KAH9295111.1"/>
    </source>
</evidence>
<dbReference type="EMBL" id="JAHRHJ020000011">
    <property type="protein sequence ID" value="KAH9295111.1"/>
    <property type="molecule type" value="Genomic_DNA"/>
</dbReference>
<evidence type="ECO:0000256" key="1">
    <source>
        <dbReference type="SAM" id="Coils"/>
    </source>
</evidence>
<name>A0AA38C9L8_TAXCH</name>
<evidence type="ECO:0000313" key="3">
    <source>
        <dbReference type="Proteomes" id="UP000824469"/>
    </source>
</evidence>
<protein>
    <submittedName>
        <fullName evidence="2">Uncharacterized protein</fullName>
    </submittedName>
</protein>
<dbReference type="AlphaFoldDB" id="A0AA38C9L8"/>
<feature type="non-terminal residue" evidence="2">
    <location>
        <position position="1"/>
    </location>
</feature>
<accession>A0AA38C9L8</accession>
<feature type="non-terminal residue" evidence="2">
    <location>
        <position position="69"/>
    </location>
</feature>
<comment type="caution">
    <text evidence="2">The sequence shown here is derived from an EMBL/GenBank/DDBJ whole genome shotgun (WGS) entry which is preliminary data.</text>
</comment>
<dbReference type="Proteomes" id="UP000824469">
    <property type="component" value="Unassembled WGS sequence"/>
</dbReference>
<keyword evidence="1" id="KW-0175">Coiled coil</keyword>
<reference evidence="2 3" key="1">
    <citation type="journal article" date="2021" name="Nat. Plants">
        <title>The Taxus genome provides insights into paclitaxel biosynthesis.</title>
        <authorList>
            <person name="Xiong X."/>
            <person name="Gou J."/>
            <person name="Liao Q."/>
            <person name="Li Y."/>
            <person name="Zhou Q."/>
            <person name="Bi G."/>
            <person name="Li C."/>
            <person name="Du R."/>
            <person name="Wang X."/>
            <person name="Sun T."/>
            <person name="Guo L."/>
            <person name="Liang H."/>
            <person name="Lu P."/>
            <person name="Wu Y."/>
            <person name="Zhang Z."/>
            <person name="Ro D.K."/>
            <person name="Shang Y."/>
            <person name="Huang S."/>
            <person name="Yan J."/>
        </authorList>
    </citation>
    <scope>NUCLEOTIDE SEQUENCE [LARGE SCALE GENOMIC DNA]</scope>
    <source>
        <strain evidence="2">Ta-2019</strain>
    </source>
</reference>
<gene>
    <name evidence="2" type="ORF">KI387_038699</name>
</gene>
<sequence>LSDEQVYNVLNKVSVEIEARLFRRTDRVKLLEEELEKKNKELVEKRKYLKQEDMINTQLRHELKEEKAK</sequence>
<feature type="coiled-coil region" evidence="1">
    <location>
        <begin position="21"/>
        <end position="52"/>
    </location>
</feature>
<organism evidence="2 3">
    <name type="scientific">Taxus chinensis</name>
    <name type="common">Chinese yew</name>
    <name type="synonym">Taxus wallichiana var. chinensis</name>
    <dbReference type="NCBI Taxonomy" id="29808"/>
    <lineage>
        <taxon>Eukaryota</taxon>
        <taxon>Viridiplantae</taxon>
        <taxon>Streptophyta</taxon>
        <taxon>Embryophyta</taxon>
        <taxon>Tracheophyta</taxon>
        <taxon>Spermatophyta</taxon>
        <taxon>Pinopsida</taxon>
        <taxon>Pinidae</taxon>
        <taxon>Conifers II</taxon>
        <taxon>Cupressales</taxon>
        <taxon>Taxaceae</taxon>
        <taxon>Taxus</taxon>
    </lineage>
</organism>
<keyword evidence="3" id="KW-1185">Reference proteome</keyword>